<evidence type="ECO:0000256" key="5">
    <source>
        <dbReference type="ARBA" id="ARBA00023180"/>
    </source>
</evidence>
<keyword evidence="6 7" id="KW-0326">Glycosidase</keyword>
<evidence type="ECO:0000256" key="8">
    <source>
        <dbReference type="SAM" id="SignalP"/>
    </source>
</evidence>
<dbReference type="Pfam" id="PF16499">
    <property type="entry name" value="Melibiase_2"/>
    <property type="match status" value="1"/>
</dbReference>
<proteinExistence type="inferred from homology"/>
<dbReference type="InterPro" id="IPR017853">
    <property type="entry name" value="GH"/>
</dbReference>
<reference evidence="10 11" key="1">
    <citation type="submission" date="2019-01" db="EMBL/GenBank/DDBJ databases">
        <title>Draft genome sequences of the type strain Streptomyces sioyaensis DSM 40032 and its novel strain, TM32, a thermotolerant antibiotics-producing actinobacterium.</title>
        <authorList>
            <person name="Nakaew N."/>
            <person name="Lumyong S."/>
            <person name="Sloan W.T."/>
            <person name="Sungthong R."/>
        </authorList>
    </citation>
    <scope>NUCLEOTIDE SEQUENCE [LARGE SCALE GENOMIC DNA]</scope>
    <source>
        <strain evidence="10 11">DSM 40032</strain>
    </source>
</reference>
<sequence length="435" mass="47098">MSRSPVPRTGRTLAGLTAVAACSAGLLAAPAPASAAPDPARAPGAARAAGAYPNLAPRPPMGWNDWSYYMCRIDEKTVLDNARALVRTGLAGKGYRTVTVDDCWMSRARGSRGELVADPEKFPHGMAYLGRQLHRMGLKFGIYTDVGTLTCEKYPGSLGHFPQDAQQFARWKVDYVKADGCNVPVAPGRTKEETYRDVYGQMSRALRDTGRPMTFSVSAPAYFQYDGDSVWHRVIGWSAEVGNLWRGGRDVALQQHTPAAKWSSILYNFRYNAKLAALQKPGRWNDPDFLLAGDTGLTRAEIQSQMSLWAMMAAPLISSTDVARLSPQAREVLGNTKVIAVDQDALGVQGRLVRQDDGSAVLAKPLKNGDGAVALFNSGDTPRTLSVTAAAAGLPDAGSYRLHDLVTGRRTESDRTIVARDVPPHSTVLYRVTPH</sequence>
<evidence type="ECO:0000256" key="7">
    <source>
        <dbReference type="RuleBase" id="RU361168"/>
    </source>
</evidence>
<keyword evidence="4 7" id="KW-0378">Hydrolase</keyword>
<keyword evidence="2 8" id="KW-0732">Signal</keyword>
<dbReference type="PRINTS" id="PR00740">
    <property type="entry name" value="GLHYDRLASE27"/>
</dbReference>
<comment type="catalytic activity">
    <reaction evidence="7">
        <text>Hydrolysis of terminal, non-reducing alpha-D-galactose residues in alpha-D-galactosides, including galactose oligosaccharides, galactomannans and galactolipids.</text>
        <dbReference type="EC" id="3.2.1.22"/>
    </reaction>
</comment>
<evidence type="ECO:0000256" key="3">
    <source>
        <dbReference type="ARBA" id="ARBA00022734"/>
    </source>
</evidence>
<dbReference type="EMBL" id="SDIF01000017">
    <property type="protein sequence ID" value="RXS68459.1"/>
    <property type="molecule type" value="Genomic_DNA"/>
</dbReference>
<dbReference type="InterPro" id="IPR013780">
    <property type="entry name" value="Glyco_hydro_b"/>
</dbReference>
<accession>A0A4Q1R5L2</accession>
<evidence type="ECO:0000259" key="9">
    <source>
        <dbReference type="Pfam" id="PF17801"/>
    </source>
</evidence>
<gene>
    <name evidence="10" type="ORF">EST54_09020</name>
</gene>
<dbReference type="PANTHER" id="PTHR11452:SF91">
    <property type="entry name" value="ALPHA-GALACTOSIDASE A-RELATED"/>
    <property type="match status" value="1"/>
</dbReference>
<dbReference type="GO" id="GO:0005975">
    <property type="term" value="P:carbohydrate metabolic process"/>
    <property type="evidence" value="ECO:0007669"/>
    <property type="project" value="InterPro"/>
</dbReference>
<dbReference type="SUPFAM" id="SSF51011">
    <property type="entry name" value="Glycosyl hydrolase domain"/>
    <property type="match status" value="1"/>
</dbReference>
<dbReference type="Proteomes" id="UP000289482">
    <property type="component" value="Unassembled WGS sequence"/>
</dbReference>
<feature type="domain" description="Alpha galactosidase C-terminal" evidence="9">
    <location>
        <begin position="357"/>
        <end position="432"/>
    </location>
</feature>
<dbReference type="GeneID" id="95778137"/>
<dbReference type="InterPro" id="IPR041233">
    <property type="entry name" value="Melibiase_C"/>
</dbReference>
<keyword evidence="11" id="KW-1185">Reference proteome</keyword>
<protein>
    <recommendedName>
        <fullName evidence="7">Alpha-galactosidase</fullName>
        <ecNumber evidence="7">3.2.1.22</ecNumber>
    </recommendedName>
    <alternativeName>
        <fullName evidence="7">Melibiase</fullName>
    </alternativeName>
</protein>
<dbReference type="Gene3D" id="3.20.20.70">
    <property type="entry name" value="Aldolase class I"/>
    <property type="match status" value="1"/>
</dbReference>
<keyword evidence="3" id="KW-0430">Lectin</keyword>
<feature type="chain" id="PRO_5020805490" description="Alpha-galactosidase" evidence="8">
    <location>
        <begin position="36"/>
        <end position="435"/>
    </location>
</feature>
<dbReference type="CDD" id="cd14792">
    <property type="entry name" value="GH27"/>
    <property type="match status" value="1"/>
</dbReference>
<comment type="caution">
    <text evidence="10">The sequence shown here is derived from an EMBL/GenBank/DDBJ whole genome shotgun (WGS) entry which is preliminary data.</text>
</comment>
<evidence type="ECO:0000256" key="1">
    <source>
        <dbReference type="ARBA" id="ARBA00009743"/>
    </source>
</evidence>
<name>A0A4Q1R5L2_9ACTN</name>
<dbReference type="SUPFAM" id="SSF51445">
    <property type="entry name" value="(Trans)glycosidases"/>
    <property type="match status" value="1"/>
</dbReference>
<keyword evidence="5" id="KW-0325">Glycoprotein</keyword>
<dbReference type="InterPro" id="IPR002241">
    <property type="entry name" value="Glyco_hydro_27"/>
</dbReference>
<evidence type="ECO:0000313" key="11">
    <source>
        <dbReference type="Proteomes" id="UP000289482"/>
    </source>
</evidence>
<dbReference type="GO" id="GO:0004557">
    <property type="term" value="F:alpha-galactosidase activity"/>
    <property type="evidence" value="ECO:0007669"/>
    <property type="project" value="UniProtKB-EC"/>
</dbReference>
<evidence type="ECO:0000256" key="6">
    <source>
        <dbReference type="ARBA" id="ARBA00023295"/>
    </source>
</evidence>
<evidence type="ECO:0000256" key="4">
    <source>
        <dbReference type="ARBA" id="ARBA00022801"/>
    </source>
</evidence>
<feature type="signal peptide" evidence="8">
    <location>
        <begin position="1"/>
        <end position="35"/>
    </location>
</feature>
<dbReference type="RefSeq" id="WP_129246825.1">
    <property type="nucleotide sequence ID" value="NZ_JABZEL010000003.1"/>
</dbReference>
<dbReference type="AlphaFoldDB" id="A0A4Q1R5L2"/>
<evidence type="ECO:0000256" key="2">
    <source>
        <dbReference type="ARBA" id="ARBA00022729"/>
    </source>
</evidence>
<keyword evidence="7" id="KW-1015">Disulfide bond</keyword>
<dbReference type="PANTHER" id="PTHR11452">
    <property type="entry name" value="ALPHA-GALACTOSIDASE/ALPHA-N-ACETYLGALACTOSAMINIDASE"/>
    <property type="match status" value="1"/>
</dbReference>
<dbReference type="Gene3D" id="2.60.40.1180">
    <property type="entry name" value="Golgi alpha-mannosidase II"/>
    <property type="match status" value="1"/>
</dbReference>
<dbReference type="InterPro" id="IPR013785">
    <property type="entry name" value="Aldolase_TIM"/>
</dbReference>
<evidence type="ECO:0000313" key="10">
    <source>
        <dbReference type="EMBL" id="RXS68459.1"/>
    </source>
</evidence>
<dbReference type="EC" id="3.2.1.22" evidence="7"/>
<organism evidence="10 11">
    <name type="scientific">Streptomyces sioyaensis</name>
    <dbReference type="NCBI Taxonomy" id="67364"/>
    <lineage>
        <taxon>Bacteria</taxon>
        <taxon>Bacillati</taxon>
        <taxon>Actinomycetota</taxon>
        <taxon>Actinomycetes</taxon>
        <taxon>Kitasatosporales</taxon>
        <taxon>Streptomycetaceae</taxon>
        <taxon>Streptomyces</taxon>
    </lineage>
</organism>
<comment type="similarity">
    <text evidence="1 7">Belongs to the glycosyl hydrolase 27 family.</text>
</comment>
<dbReference type="GO" id="GO:0030246">
    <property type="term" value="F:carbohydrate binding"/>
    <property type="evidence" value="ECO:0007669"/>
    <property type="project" value="UniProtKB-KW"/>
</dbReference>
<dbReference type="Pfam" id="PF17801">
    <property type="entry name" value="Melibiase_C"/>
    <property type="match status" value="1"/>
</dbReference>
<dbReference type="PROSITE" id="PS51257">
    <property type="entry name" value="PROKAR_LIPOPROTEIN"/>
    <property type="match status" value="1"/>
</dbReference>